<dbReference type="AlphaFoldDB" id="A0A1I4SGU7"/>
<organism evidence="1 2">
    <name type="scientific">Flavobacterium succinicans</name>
    <dbReference type="NCBI Taxonomy" id="29536"/>
    <lineage>
        <taxon>Bacteria</taxon>
        <taxon>Pseudomonadati</taxon>
        <taxon>Bacteroidota</taxon>
        <taxon>Flavobacteriia</taxon>
        <taxon>Flavobacteriales</taxon>
        <taxon>Flavobacteriaceae</taxon>
        <taxon>Flavobacterium</taxon>
    </lineage>
</organism>
<gene>
    <name evidence="1" type="ORF">SAMN05444143_101819</name>
</gene>
<accession>A0A1I4SGU7</accession>
<reference evidence="2" key="1">
    <citation type="submission" date="2016-10" db="EMBL/GenBank/DDBJ databases">
        <authorList>
            <person name="Varghese N."/>
            <person name="Submissions S."/>
        </authorList>
    </citation>
    <scope>NUCLEOTIDE SEQUENCE [LARGE SCALE GENOMIC DNA]</scope>
    <source>
        <strain evidence="2">DSM 4002</strain>
    </source>
</reference>
<evidence type="ECO:0000313" key="1">
    <source>
        <dbReference type="EMBL" id="SFM63561.1"/>
    </source>
</evidence>
<sequence length="240" mass="28245">MNIRMLLYGLKTKLDRRTRILMSSLFEKSKFYNRYVFSKIYNDDLFNVKANNNYSISKSGPGSDLIQTKEIIKILPNIIKKYEIKSILDIPCGDFYWMNKIDLLDSDYIGADIVDRLIKKNKTTFTKDKVNFISLDILNDQLPKVDLILCRDLFVHLKNEQIKVAIQNIKKSGSKYLLTTSFKEKLSNSENTEIGYWRPINLEIEPFNYKNVIDEIFENCTELNKNSSDKYLLMFEIRDL</sequence>
<dbReference type="eggNOG" id="COG0438">
    <property type="taxonomic scope" value="Bacteria"/>
</dbReference>
<evidence type="ECO:0000313" key="2">
    <source>
        <dbReference type="Proteomes" id="UP000182961"/>
    </source>
</evidence>
<protein>
    <recommendedName>
        <fullName evidence="3">Methyltransferase domain-containing protein</fullName>
    </recommendedName>
</protein>
<dbReference type="RefSeq" id="WP_139225527.1">
    <property type="nucleotide sequence ID" value="NZ_FOUT01000001.1"/>
</dbReference>
<keyword evidence="2" id="KW-1185">Reference proteome</keyword>
<name>A0A1I4SGU7_9FLAO</name>
<dbReference type="EMBL" id="FOUT01000001">
    <property type="protein sequence ID" value="SFM63561.1"/>
    <property type="molecule type" value="Genomic_DNA"/>
</dbReference>
<dbReference type="InterPro" id="IPR029063">
    <property type="entry name" value="SAM-dependent_MTases_sf"/>
</dbReference>
<dbReference type="Proteomes" id="UP000182961">
    <property type="component" value="Unassembled WGS sequence"/>
</dbReference>
<dbReference type="Gene3D" id="3.40.50.150">
    <property type="entry name" value="Vaccinia Virus protein VP39"/>
    <property type="match status" value="1"/>
</dbReference>
<evidence type="ECO:0008006" key="3">
    <source>
        <dbReference type="Google" id="ProtNLM"/>
    </source>
</evidence>
<dbReference type="SUPFAM" id="SSF53335">
    <property type="entry name" value="S-adenosyl-L-methionine-dependent methyltransferases"/>
    <property type="match status" value="1"/>
</dbReference>
<proteinExistence type="predicted"/>